<dbReference type="Proteomes" id="UP000273998">
    <property type="component" value="Unassembled WGS sequence"/>
</dbReference>
<evidence type="ECO:0000313" key="2">
    <source>
        <dbReference type="Proteomes" id="UP000273998"/>
    </source>
</evidence>
<dbReference type="EMBL" id="RJNF01000031">
    <property type="protein sequence ID" value="RSI54558.1"/>
    <property type="molecule type" value="Genomic_DNA"/>
</dbReference>
<proteinExistence type="predicted"/>
<reference evidence="1 2" key="1">
    <citation type="submission" date="2018-11" db="EMBL/GenBank/DDBJ databases">
        <title>Species Designations Belie Phenotypic and Genotypic Heterogeneity in Oral Streptococci.</title>
        <authorList>
            <person name="Velsko I."/>
        </authorList>
    </citation>
    <scope>NUCLEOTIDE SEQUENCE [LARGE SCALE GENOMIC DNA]</scope>
    <source>
        <strain evidence="1 2">BCC42</strain>
    </source>
</reference>
<dbReference type="AlphaFoldDB" id="A0AAX1Y992"/>
<accession>A0AAX1Y992</accession>
<comment type="caution">
    <text evidence="1">The sequence shown here is derived from an EMBL/GenBank/DDBJ whole genome shotgun (WGS) entry which is preliminary data.</text>
</comment>
<protein>
    <submittedName>
        <fullName evidence="1">Uncharacterized protein</fullName>
    </submittedName>
</protein>
<gene>
    <name evidence="1" type="ORF">D8867_09265</name>
</gene>
<organism evidence="1 2">
    <name type="scientific">Streptococcus salivarius</name>
    <dbReference type="NCBI Taxonomy" id="1304"/>
    <lineage>
        <taxon>Bacteria</taxon>
        <taxon>Bacillati</taxon>
        <taxon>Bacillota</taxon>
        <taxon>Bacilli</taxon>
        <taxon>Lactobacillales</taxon>
        <taxon>Streptococcaceae</taxon>
        <taxon>Streptococcus</taxon>
    </lineage>
</organism>
<sequence>MKKILSLLLLGIYRVYFRGIISKLKKFKCLFVFYYQ</sequence>
<name>A0AAX1Y992_STRSL</name>
<evidence type="ECO:0000313" key="1">
    <source>
        <dbReference type="EMBL" id="RSI54558.1"/>
    </source>
</evidence>